<dbReference type="PROSITE" id="PS50004">
    <property type="entry name" value="C2"/>
    <property type="match status" value="1"/>
</dbReference>
<feature type="region of interest" description="Disordered" evidence="1">
    <location>
        <begin position="1452"/>
        <end position="1494"/>
    </location>
</feature>
<feature type="region of interest" description="Disordered" evidence="1">
    <location>
        <begin position="425"/>
        <end position="454"/>
    </location>
</feature>
<keyword evidence="3" id="KW-1185">Reference proteome</keyword>
<organism evidence="3 4">
    <name type="scientific">Macrostomum lignano</name>
    <dbReference type="NCBI Taxonomy" id="282301"/>
    <lineage>
        <taxon>Eukaryota</taxon>
        <taxon>Metazoa</taxon>
        <taxon>Spiralia</taxon>
        <taxon>Lophotrochozoa</taxon>
        <taxon>Platyhelminthes</taxon>
        <taxon>Rhabditophora</taxon>
        <taxon>Macrostomorpha</taxon>
        <taxon>Macrostomida</taxon>
        <taxon>Macrostomidae</taxon>
        <taxon>Macrostomum</taxon>
    </lineage>
</organism>
<feature type="compositionally biased region" description="Basic residues" evidence="1">
    <location>
        <begin position="1765"/>
        <end position="1774"/>
    </location>
</feature>
<dbReference type="PANTHER" id="PTHR45716:SF2">
    <property type="entry name" value="BITESIZE, ISOFORM I"/>
    <property type="match status" value="1"/>
</dbReference>
<feature type="region of interest" description="Disordered" evidence="1">
    <location>
        <begin position="1251"/>
        <end position="1270"/>
    </location>
</feature>
<dbReference type="GO" id="GO:0005886">
    <property type="term" value="C:plasma membrane"/>
    <property type="evidence" value="ECO:0007669"/>
    <property type="project" value="TreeGrafter"/>
</dbReference>
<feature type="region of interest" description="Disordered" evidence="1">
    <location>
        <begin position="261"/>
        <end position="296"/>
    </location>
</feature>
<feature type="compositionally biased region" description="Polar residues" evidence="1">
    <location>
        <begin position="1201"/>
        <end position="1212"/>
    </location>
</feature>
<feature type="domain" description="C2" evidence="2">
    <location>
        <begin position="83"/>
        <end position="227"/>
    </location>
</feature>
<feature type="region of interest" description="Disordered" evidence="1">
    <location>
        <begin position="1746"/>
        <end position="1774"/>
    </location>
</feature>
<feature type="region of interest" description="Disordered" evidence="1">
    <location>
        <begin position="1647"/>
        <end position="1675"/>
    </location>
</feature>
<feature type="compositionally biased region" description="Polar residues" evidence="1">
    <location>
        <begin position="1066"/>
        <end position="1077"/>
    </location>
</feature>
<dbReference type="InterPro" id="IPR035892">
    <property type="entry name" value="C2_domain_sf"/>
</dbReference>
<evidence type="ECO:0000313" key="3">
    <source>
        <dbReference type="Proteomes" id="UP000095280"/>
    </source>
</evidence>
<dbReference type="SMART" id="SM00239">
    <property type="entry name" value="C2"/>
    <property type="match status" value="1"/>
</dbReference>
<dbReference type="GO" id="GO:0006887">
    <property type="term" value="P:exocytosis"/>
    <property type="evidence" value="ECO:0007669"/>
    <property type="project" value="TreeGrafter"/>
</dbReference>
<evidence type="ECO:0000313" key="4">
    <source>
        <dbReference type="WBParaSite" id="maker-uti_cns_0010002-snap-gene-0.4-mRNA-1"/>
    </source>
</evidence>
<feature type="region of interest" description="Disordered" evidence="1">
    <location>
        <begin position="1509"/>
        <end position="1535"/>
    </location>
</feature>
<proteinExistence type="predicted"/>
<protein>
    <submittedName>
        <fullName evidence="4">C2 domain-containing protein</fullName>
    </submittedName>
</protein>
<dbReference type="Pfam" id="PF00168">
    <property type="entry name" value="C2"/>
    <property type="match status" value="2"/>
</dbReference>
<dbReference type="GO" id="GO:0042043">
    <property type="term" value="F:neurexin family protein binding"/>
    <property type="evidence" value="ECO:0007669"/>
    <property type="project" value="TreeGrafter"/>
</dbReference>
<evidence type="ECO:0000259" key="2">
    <source>
        <dbReference type="PROSITE" id="PS50004"/>
    </source>
</evidence>
<sequence length="2094" mass="225752">SHPSHPATPPPPQYRISAPDLETRKLRVSAWHSSALLQPDRPLGELEISLTSAQLDCREARWFRFRAPAEPAASKLQLAHRKYIGELTLSLKYVTAGSVSITDIRQVASRGELRVWIKEARNLASGRLGAVAADPYVKLCLLPVPGQPGGLASKLRTPPVRRSCSPVWNLVLKFENVSVAELHSRRLELTVWDKYRLVPGTKTCLGCVLLQCDHDGALASSAVSSSLSPSPARQSAESRMWRTVLQRHNVWIDGNFLLREPAPSSDSPEPVLSRATKPDESSMDSSRKKDRNTTSSRKMTLLKKIENVHVIALLLADLLALGRLLGELLADGVLAHLANAVLNHKFYILVGEGDQIGAAEDHSSKQRSILDPAIVKNFAAAVAGRLTPRRVGSAGLVRTFQLVCVDHPTGVAVLVIDRTNQVVHRRRSLQHPERAGPGRLRRRRNENPYEVADPESAPLGLPVVVPPLASLCRRHRSPHGVVGAKQLVAVVGGELADCHWRLRWPVDDVNWKRHFPASQQARGITGTGLDFTSLFRAPSTKHRSPIFCARIRLSGDSRSRLLALNLVLPLDSRRNTGPMSGSRSCSSRKVAGADVAALVCTELTLTVSTRPAGSAIGTGASTVGSVWQAAVEKAFDLLPLLGWDVIGDLHLVLPGRCSSRICLAGITRSSGLQVRQGSARQRVEVADDVALLDLDCLISGVDDSNPHSVVNQLGHAAADHHFGRLAAADNAWCLRVRPRCRARWPHRNDPAIAWLQSNRGCRCQLASLGRLPGCPHWQGDAEAMVVELGLSCRLSLAECTMSPLMQEISAPVSIMHGRRFLSMREAAAVDVQRRQLISMVALGLSALDEPLAGDVVSSVAHAAVGFLSVLTEPVPLELTPRRCVVVQPLNEPLKHSLLATVLSTELWVGLERESLEGSQKILEPLVPAPAPTVKLAPKAPASAPTEAGLLVDIPVRTGCGRQRQGEIRLGATEPMVRPYGAQRVLVDVSLQLPQLPRKAWCPAGMSLPSPCSSLTVGRARGALALETDSSVLHRQRFAQDRGHEALDSAASSPPVRILAHWLTKRSTMSTENSNDQEASVDRDLNLKKPANDLADDSCEGEGANGEEGDAAGEDNSRANESDDDEDEGESDAEEDEGEEPGEGYGDGDGESEAAANNSRKRRVEDNEDEEDEEEVGDQDFDEDEAEEAVPEKRSRRALPGDSNSNSRQSVDESSSGLLRSRRSSIAAAAAAAALLPFDLALISLNMRIAPSADCGHHEGQAAENPQHGAEQVLADADAGDVVQQAAGEDATAGGVAVQAEGVDHSAVENRRNCRREAGREGDEAEADVLVAGADGADDDDAHDALHRASQQVQAEEDAVVGDEGRAAAAADSAKAVEGDEAGRRRRGRRRRDGVAAAAFKAGQQRKRLRTLVNSGVALHSSKAPMFPSRPIARQTPVVSASSLLSDSRARFMKMPPPRVPRADEKPSTMPAYRPASPVLPNRNQPSSPPEAASFPDWNADLVVLGQEGQEAHEGQELQRGADQQRQEGEVAGQPAQRVRQAGLDQAGRVQAHHAVQQVDSRRRAVSVLGAWGGGLGCFGWSRQPRLRCVAISCLMILLLLLRRRGAVLAQGSAVGFVEVRSRGKPLLRGQLDLLRLAVIRAGQLPGEAEHGQRAAGGEAGEAHEAEPPGADAGVFGGAAQQALGQHGQLAADDVPGHRRHEAEGHHGGYVPERRAADANQEGAEHQHEVGDSRLAAERLLAVGSDCGRGSRRGGSGVAQQGARLGGRRAARASRHGAKEIVWTAHDENAQRQEQPEAAHCPRPVGLATVEADGQDAQQPKSLEPCSRPDSLLGRLKRFSRVVSMEISFLSLLARGRRRPFVSPERLAWSGGGRDVALRKSVGLSEGIALRHTRADPGANPRPQVLNNRMMAVACARQCGPGAVGAVQAQLTRFYRTRQSPLVMLMEMILYTENRIPSDSNVGIIMAAAWLLPLSMRQGTALQPLPTHRARQRRCLSHLESRLLPPADGASRGLEIRVEFLVARPRRWRRPRSSQIQRRQLIVHSQFPLPQADKQPGRSEGGSLVRQFLEATLVQVKTGCRTRRRSQVPTSGTEN</sequence>
<dbReference type="WBParaSite" id="maker-uti_cns_0010002-snap-gene-0.4-mRNA-1">
    <property type="protein sequence ID" value="maker-uti_cns_0010002-snap-gene-0.4-mRNA-1"/>
    <property type="gene ID" value="maker-uti_cns_0010002-snap-gene-0.4"/>
</dbReference>
<name>A0A1I8I586_9PLAT</name>
<dbReference type="SUPFAM" id="SSF49562">
    <property type="entry name" value="C2 domain (Calcium/lipid-binding domain, CaLB)"/>
    <property type="match status" value="1"/>
</dbReference>
<feature type="compositionally biased region" description="Basic and acidic residues" evidence="1">
    <location>
        <begin position="1079"/>
        <end position="1090"/>
    </location>
</feature>
<feature type="compositionally biased region" description="Basic and acidic residues" evidence="1">
    <location>
        <begin position="1301"/>
        <end position="1321"/>
    </location>
</feature>
<dbReference type="GO" id="GO:0070382">
    <property type="term" value="C:exocytic vesicle"/>
    <property type="evidence" value="ECO:0007669"/>
    <property type="project" value="TreeGrafter"/>
</dbReference>
<dbReference type="PANTHER" id="PTHR45716">
    <property type="entry name" value="BITESIZE, ISOFORM I"/>
    <property type="match status" value="1"/>
</dbReference>
<feature type="region of interest" description="Disordered" evidence="1">
    <location>
        <begin position="1066"/>
        <end position="1221"/>
    </location>
</feature>
<feature type="compositionally biased region" description="Acidic residues" evidence="1">
    <location>
        <begin position="1165"/>
        <end position="1188"/>
    </location>
</feature>
<dbReference type="Gene3D" id="2.60.40.150">
    <property type="entry name" value="C2 domain"/>
    <property type="match status" value="1"/>
</dbReference>
<accession>A0A1I8I586</accession>
<feature type="compositionally biased region" description="Acidic residues" evidence="1">
    <location>
        <begin position="1093"/>
        <end position="1112"/>
    </location>
</feature>
<feature type="region of interest" description="Disordered" evidence="1">
    <location>
        <begin position="1300"/>
        <end position="1325"/>
    </location>
</feature>
<evidence type="ECO:0000256" key="1">
    <source>
        <dbReference type="SAM" id="MobiDB-lite"/>
    </source>
</evidence>
<dbReference type="Proteomes" id="UP000095280">
    <property type="component" value="Unplaced"/>
</dbReference>
<dbReference type="InterPro" id="IPR000008">
    <property type="entry name" value="C2_dom"/>
</dbReference>
<feature type="region of interest" description="Disordered" evidence="1">
    <location>
        <begin position="1348"/>
        <end position="1401"/>
    </location>
</feature>
<feature type="compositionally biased region" description="Acidic residues" evidence="1">
    <location>
        <begin position="1121"/>
        <end position="1151"/>
    </location>
</feature>
<reference evidence="4" key="1">
    <citation type="submission" date="2016-11" db="UniProtKB">
        <authorList>
            <consortium name="WormBaseParasite"/>
        </authorList>
    </citation>
    <scope>IDENTIFICATION</scope>
</reference>